<protein>
    <submittedName>
        <fullName evidence="1 2">Uncharacterized protein</fullName>
    </submittedName>
</protein>
<organism>
    <name type="scientific">Pediculus humanus subsp. corporis</name>
    <name type="common">Body louse</name>
    <dbReference type="NCBI Taxonomy" id="121224"/>
    <lineage>
        <taxon>Eukaryota</taxon>
        <taxon>Metazoa</taxon>
        <taxon>Ecdysozoa</taxon>
        <taxon>Arthropoda</taxon>
        <taxon>Hexapoda</taxon>
        <taxon>Insecta</taxon>
        <taxon>Pterygota</taxon>
        <taxon>Neoptera</taxon>
        <taxon>Paraneoptera</taxon>
        <taxon>Psocodea</taxon>
        <taxon>Troctomorpha</taxon>
        <taxon>Phthiraptera</taxon>
        <taxon>Anoplura</taxon>
        <taxon>Pediculidae</taxon>
        <taxon>Pediculus</taxon>
    </lineage>
</organism>
<evidence type="ECO:0000313" key="1">
    <source>
        <dbReference type="EMBL" id="EEB17365.1"/>
    </source>
</evidence>
<reference evidence="2" key="3">
    <citation type="submission" date="2021-02" db="UniProtKB">
        <authorList>
            <consortium name="EnsemblMetazoa"/>
        </authorList>
    </citation>
    <scope>IDENTIFICATION</scope>
    <source>
        <strain evidence="2">USDA</strain>
    </source>
</reference>
<dbReference type="Proteomes" id="UP000009046">
    <property type="component" value="Unassembled WGS sequence"/>
</dbReference>
<dbReference type="EnsemblMetazoa" id="PHUM463030-RA">
    <property type="protein sequence ID" value="PHUM463030-PA"/>
    <property type="gene ID" value="PHUM463030"/>
</dbReference>
<accession>E0VVF9</accession>
<dbReference type="EMBL" id="DS235811">
    <property type="protein sequence ID" value="EEB17365.1"/>
    <property type="molecule type" value="Genomic_DNA"/>
</dbReference>
<evidence type="ECO:0000313" key="2">
    <source>
        <dbReference type="EnsemblMetazoa" id="PHUM463030-PA"/>
    </source>
</evidence>
<dbReference type="VEuPathDB" id="VectorBase:PHUM463030"/>
<reference evidence="1" key="1">
    <citation type="submission" date="2007-04" db="EMBL/GenBank/DDBJ databases">
        <title>Annotation of Pediculus humanus corporis strain USDA.</title>
        <authorList>
            <person name="Kirkness E."/>
            <person name="Hannick L."/>
            <person name="Hass B."/>
            <person name="Bruggner R."/>
            <person name="Lawson D."/>
            <person name="Bidwell S."/>
            <person name="Joardar V."/>
            <person name="Caler E."/>
            <person name="Walenz B."/>
            <person name="Inman J."/>
            <person name="Schobel S."/>
            <person name="Galinsky K."/>
            <person name="Amedeo P."/>
            <person name="Strausberg R."/>
        </authorList>
    </citation>
    <scope>NUCLEOTIDE SEQUENCE</scope>
    <source>
        <strain evidence="1">USDA</strain>
    </source>
</reference>
<gene>
    <name evidence="2" type="primary">8238470</name>
    <name evidence="1" type="ORF">Phum_PHUM463030</name>
</gene>
<keyword evidence="3" id="KW-1185">Reference proteome</keyword>
<sequence>MKLRSFLVSLSLSVLCAYCSRRFHGDGVLVIRNIATVRLPLHFFYVFPLSLHIARVKRVFM</sequence>
<evidence type="ECO:0000313" key="3">
    <source>
        <dbReference type="Proteomes" id="UP000009046"/>
    </source>
</evidence>
<dbReference type="EMBL" id="AAZO01005637">
    <property type="status" value="NOT_ANNOTATED_CDS"/>
    <property type="molecule type" value="Genomic_DNA"/>
</dbReference>
<dbReference type="RefSeq" id="XP_002430103.1">
    <property type="nucleotide sequence ID" value="XM_002430058.1"/>
</dbReference>
<name>E0VVF9_PEDHC</name>
<dbReference type="AlphaFoldDB" id="E0VVF9"/>
<reference evidence="1" key="2">
    <citation type="submission" date="2007-04" db="EMBL/GenBank/DDBJ databases">
        <title>The genome of the human body louse.</title>
        <authorList>
            <consortium name="The Human Body Louse Genome Consortium"/>
            <person name="Kirkness E."/>
            <person name="Walenz B."/>
            <person name="Hass B."/>
            <person name="Bruggner R."/>
            <person name="Strausberg R."/>
        </authorList>
    </citation>
    <scope>NUCLEOTIDE SEQUENCE</scope>
    <source>
        <strain evidence="1">USDA</strain>
    </source>
</reference>
<dbReference type="KEGG" id="phu:Phum_PHUM463030"/>
<dbReference type="HOGENOM" id="CLU_2925373_0_0_1"/>
<dbReference type="GeneID" id="8238470"/>
<proteinExistence type="predicted"/>
<dbReference type="InParanoid" id="E0VVF9"/>
<dbReference type="CTD" id="8238470"/>